<dbReference type="GO" id="GO:0016020">
    <property type="term" value="C:membrane"/>
    <property type="evidence" value="ECO:0007669"/>
    <property type="project" value="UniProtKB-SubCell"/>
</dbReference>
<accession>A0A841KIH1</accession>
<dbReference type="EMBL" id="JACHET010000001">
    <property type="protein sequence ID" value="MBB6184760.1"/>
    <property type="molecule type" value="Genomic_DNA"/>
</dbReference>
<dbReference type="CDD" id="cd00038">
    <property type="entry name" value="CAP_ED"/>
    <property type="match status" value="1"/>
</dbReference>
<proteinExistence type="inferred from homology"/>
<dbReference type="Proteomes" id="UP000560000">
    <property type="component" value="Unassembled WGS sequence"/>
</dbReference>
<evidence type="ECO:0000259" key="11">
    <source>
        <dbReference type="PROSITE" id="PS50042"/>
    </source>
</evidence>
<dbReference type="InterPro" id="IPR016035">
    <property type="entry name" value="Acyl_Trfase/lysoPLipase"/>
</dbReference>
<evidence type="ECO:0000313" key="13">
    <source>
        <dbReference type="EMBL" id="MBB6184760.1"/>
    </source>
</evidence>
<organism evidence="13 14">
    <name type="scientific">Oleiagrimonas soli</name>
    <dbReference type="NCBI Taxonomy" id="1543381"/>
    <lineage>
        <taxon>Bacteria</taxon>
        <taxon>Pseudomonadati</taxon>
        <taxon>Pseudomonadota</taxon>
        <taxon>Gammaproteobacteria</taxon>
        <taxon>Lysobacterales</taxon>
        <taxon>Rhodanobacteraceae</taxon>
        <taxon>Oleiagrimonas</taxon>
    </lineage>
</organism>
<dbReference type="InterPro" id="IPR000595">
    <property type="entry name" value="cNMP-bd_dom"/>
</dbReference>
<feature type="active site" description="Nucleophile" evidence="10">
    <location>
        <position position="344"/>
    </location>
</feature>
<sequence>MSPGSLDTVTLLRNTLVFGELADDVLASVAEHMEPLTLSGGNLLYAVGEPSDALYVLRSGSIGVFRPPRAGGTPHLAGVVGSGETLGTVGLLLDQPSAVTARALRDTELLRLSRASFEALSERYPQAILGAAQSALRDLLKRGGDEPRILPRTFALLPHDASVPVRAMAERLRHALLPFGNCLLIDEALGAERSPAWFAEREREMRFVLYVDEGRDEHWRDLCRRQADALLLAVRSDRAPAPWPDRAELLRHADLERPRHLLLMHPDERIEPGCARRWLAVVDNVSQHHHLRGAADIERLARLLARRSLGLVLSGGGARGFAAIGMVRALREHGYDVDRVGGTSIGAIVAAGVAMQWDDATMHANYRRAFVDGKPLRDWTLPLMALSRGERTSRLLQRFFGDADIEDLPVPFFCVSSDLTDGVAAVHREGKLWRWLRASSAVPGLLPPVLHDGHVHVDGAVINNLPTDVMYDRGMATIVACDIRADDVLTSAVDRDWQPGIWRQWMQRDLYPCMGSILLRSGMVNAEVSANQRRALATRVMRPHVENIGLLDFKAFDRVVEAGYRATLQALSEPIG</sequence>
<evidence type="ECO:0000256" key="4">
    <source>
        <dbReference type="ARBA" id="ARBA00022692"/>
    </source>
</evidence>
<protein>
    <submittedName>
        <fullName evidence="13">NTE family protein</fullName>
    </submittedName>
</protein>
<dbReference type="InterPro" id="IPR002641">
    <property type="entry name" value="PNPLA_dom"/>
</dbReference>
<evidence type="ECO:0000256" key="6">
    <source>
        <dbReference type="ARBA" id="ARBA00022963"/>
    </source>
</evidence>
<evidence type="ECO:0000256" key="8">
    <source>
        <dbReference type="ARBA" id="ARBA00023098"/>
    </source>
</evidence>
<keyword evidence="5 10" id="KW-0378">Hydrolase</keyword>
<evidence type="ECO:0000256" key="1">
    <source>
        <dbReference type="ARBA" id="ARBA00004370"/>
    </source>
</evidence>
<evidence type="ECO:0000256" key="2">
    <source>
        <dbReference type="ARBA" id="ARBA00004496"/>
    </source>
</evidence>
<feature type="domain" description="PNPLA" evidence="12">
    <location>
        <begin position="311"/>
        <end position="471"/>
    </location>
</feature>
<evidence type="ECO:0000313" key="14">
    <source>
        <dbReference type="Proteomes" id="UP000560000"/>
    </source>
</evidence>
<dbReference type="InterPro" id="IPR014710">
    <property type="entry name" value="RmlC-like_jellyroll"/>
</dbReference>
<evidence type="ECO:0000259" key="12">
    <source>
        <dbReference type="PROSITE" id="PS51635"/>
    </source>
</evidence>
<dbReference type="SUPFAM" id="SSF51206">
    <property type="entry name" value="cAMP-binding domain-like"/>
    <property type="match status" value="1"/>
</dbReference>
<feature type="active site" description="Proton acceptor" evidence="10">
    <location>
        <position position="458"/>
    </location>
</feature>
<dbReference type="Gene3D" id="2.60.120.10">
    <property type="entry name" value="Jelly Rolls"/>
    <property type="match status" value="1"/>
</dbReference>
<keyword evidence="6 10" id="KW-0442">Lipid degradation</keyword>
<evidence type="ECO:0000256" key="5">
    <source>
        <dbReference type="ARBA" id="ARBA00022801"/>
    </source>
</evidence>
<dbReference type="Pfam" id="PF00027">
    <property type="entry name" value="cNMP_binding"/>
    <property type="match status" value="1"/>
</dbReference>
<dbReference type="PANTHER" id="PTHR14226">
    <property type="entry name" value="NEUROPATHY TARGET ESTERASE/SWISS CHEESE D.MELANOGASTER"/>
    <property type="match status" value="1"/>
</dbReference>
<dbReference type="SUPFAM" id="SSF52151">
    <property type="entry name" value="FabD/lysophospholipase-like"/>
    <property type="match status" value="1"/>
</dbReference>
<keyword evidence="9" id="KW-0472">Membrane</keyword>
<reference evidence="13 14" key="1">
    <citation type="submission" date="2020-08" db="EMBL/GenBank/DDBJ databases">
        <title>Genomic Encyclopedia of Type Strains, Phase IV (KMG-IV): sequencing the most valuable type-strain genomes for metagenomic binning, comparative biology and taxonomic classification.</title>
        <authorList>
            <person name="Goeker M."/>
        </authorList>
    </citation>
    <scope>NUCLEOTIDE SEQUENCE [LARGE SCALE GENOMIC DNA]</scope>
    <source>
        <strain evidence="13 14">DSM 107085</strain>
    </source>
</reference>
<dbReference type="Pfam" id="PF24179">
    <property type="entry name" value="NTE_Ploop"/>
    <property type="match status" value="1"/>
</dbReference>
<keyword evidence="8 10" id="KW-0443">Lipid metabolism</keyword>
<comment type="subcellular location">
    <subcellularLocation>
        <location evidence="2">Cytoplasm</location>
    </subcellularLocation>
    <subcellularLocation>
        <location evidence="1">Membrane</location>
    </subcellularLocation>
</comment>
<dbReference type="PROSITE" id="PS51635">
    <property type="entry name" value="PNPLA"/>
    <property type="match status" value="1"/>
</dbReference>
<keyword evidence="4" id="KW-0812">Transmembrane</keyword>
<dbReference type="AlphaFoldDB" id="A0A841KIH1"/>
<gene>
    <name evidence="13" type="ORF">HNQ86_002105</name>
</gene>
<evidence type="ECO:0000256" key="9">
    <source>
        <dbReference type="ARBA" id="ARBA00023136"/>
    </source>
</evidence>
<dbReference type="PANTHER" id="PTHR14226:SF29">
    <property type="entry name" value="NEUROPATHY TARGET ESTERASE SWS"/>
    <property type="match status" value="1"/>
</dbReference>
<dbReference type="GO" id="GO:0005737">
    <property type="term" value="C:cytoplasm"/>
    <property type="evidence" value="ECO:0007669"/>
    <property type="project" value="UniProtKB-SubCell"/>
</dbReference>
<dbReference type="InterPro" id="IPR050301">
    <property type="entry name" value="NTE"/>
</dbReference>
<feature type="domain" description="Cyclic nucleotide-binding" evidence="11">
    <location>
        <begin position="17"/>
        <end position="120"/>
    </location>
</feature>
<dbReference type="InterPro" id="IPR056556">
    <property type="entry name" value="NTE1_P-loop_dom"/>
</dbReference>
<dbReference type="InterPro" id="IPR018490">
    <property type="entry name" value="cNMP-bd_dom_sf"/>
</dbReference>
<name>A0A841KIH1_9GAMM</name>
<dbReference type="OrthoDB" id="5290098at2"/>
<keyword evidence="7" id="KW-1133">Transmembrane helix</keyword>
<evidence type="ECO:0000256" key="7">
    <source>
        <dbReference type="ARBA" id="ARBA00022989"/>
    </source>
</evidence>
<comment type="similarity">
    <text evidence="3">Belongs to the NTE family.</text>
</comment>
<comment type="caution">
    <text evidence="13">The sequence shown here is derived from an EMBL/GenBank/DDBJ whole genome shotgun (WGS) entry which is preliminary data.</text>
</comment>
<feature type="short sequence motif" description="GXGXXG" evidence="10">
    <location>
        <begin position="315"/>
        <end position="320"/>
    </location>
</feature>
<evidence type="ECO:0000256" key="3">
    <source>
        <dbReference type="ARBA" id="ARBA00006636"/>
    </source>
</evidence>
<dbReference type="Gene3D" id="3.40.1090.10">
    <property type="entry name" value="Cytosolic phospholipase A2 catalytic domain"/>
    <property type="match status" value="2"/>
</dbReference>
<dbReference type="Pfam" id="PF01734">
    <property type="entry name" value="Patatin"/>
    <property type="match status" value="1"/>
</dbReference>
<feature type="short sequence motif" description="DGA/G" evidence="10">
    <location>
        <begin position="458"/>
        <end position="460"/>
    </location>
</feature>
<dbReference type="GO" id="GO:0016042">
    <property type="term" value="P:lipid catabolic process"/>
    <property type="evidence" value="ECO:0007669"/>
    <property type="project" value="UniProtKB-UniRule"/>
</dbReference>
<dbReference type="PROSITE" id="PS50042">
    <property type="entry name" value="CNMP_BINDING_3"/>
    <property type="match status" value="1"/>
</dbReference>
<dbReference type="RefSeq" id="WP_161782308.1">
    <property type="nucleotide sequence ID" value="NZ_JACHET010000001.1"/>
</dbReference>
<dbReference type="CDD" id="cd07205">
    <property type="entry name" value="Pat_PNPLA6_PNPLA7_NTE1_like"/>
    <property type="match status" value="1"/>
</dbReference>
<evidence type="ECO:0000256" key="10">
    <source>
        <dbReference type="PROSITE-ProRule" id="PRU01161"/>
    </source>
</evidence>
<dbReference type="GO" id="GO:0004622">
    <property type="term" value="F:phosphatidylcholine lysophospholipase activity"/>
    <property type="evidence" value="ECO:0007669"/>
    <property type="project" value="UniProtKB-ARBA"/>
</dbReference>
<dbReference type="SMART" id="SM00100">
    <property type="entry name" value="cNMP"/>
    <property type="match status" value="1"/>
</dbReference>
<feature type="short sequence motif" description="GXSXG" evidence="10">
    <location>
        <begin position="342"/>
        <end position="346"/>
    </location>
</feature>